<dbReference type="GO" id="GO:0031380">
    <property type="term" value="C:nuclear RNA-directed RNA polymerase complex"/>
    <property type="evidence" value="ECO:0007669"/>
    <property type="project" value="TreeGrafter"/>
</dbReference>
<dbReference type="VEuPathDB" id="AmoebaDB:FDP41_003380"/>
<dbReference type="EC" id="2.7.7.48" evidence="1"/>
<dbReference type="VEuPathDB" id="AmoebaDB:NfTy_071770"/>
<dbReference type="GeneID" id="68110598"/>
<feature type="domain" description="RDRP core" evidence="3">
    <location>
        <begin position="352"/>
        <end position="892"/>
    </location>
</feature>
<dbReference type="GO" id="GO:0003968">
    <property type="term" value="F:RNA-directed RNA polymerase activity"/>
    <property type="evidence" value="ECO:0007669"/>
    <property type="project" value="UniProtKB-KW"/>
</dbReference>
<dbReference type="VEuPathDB" id="AmoebaDB:NF0062120"/>
<keyword evidence="1" id="KW-0694">RNA-binding</keyword>
<protein>
    <recommendedName>
        <fullName evidence="1">RNA-dependent RNA polymerase</fullName>
        <ecNumber evidence="1">2.7.7.48</ecNumber>
    </recommendedName>
</protein>
<evidence type="ECO:0000256" key="2">
    <source>
        <dbReference type="SAM" id="MobiDB-lite"/>
    </source>
</evidence>
<feature type="compositionally biased region" description="Low complexity" evidence="2">
    <location>
        <begin position="312"/>
        <end position="339"/>
    </location>
</feature>
<dbReference type="PANTHER" id="PTHR23079">
    <property type="entry name" value="RNA-DEPENDENT RNA POLYMERASE"/>
    <property type="match status" value="1"/>
</dbReference>
<keyword evidence="5" id="KW-1185">Reference proteome</keyword>
<accession>A0A6A5BTX2</accession>
<comment type="caution">
    <text evidence="4">The sequence shown here is derived from an EMBL/GenBank/DDBJ whole genome shotgun (WGS) entry which is preliminary data.</text>
</comment>
<gene>
    <name evidence="4" type="ORF">FDP41_003380</name>
</gene>
<feature type="compositionally biased region" description="Polar residues" evidence="2">
    <location>
        <begin position="1"/>
        <end position="14"/>
    </location>
</feature>
<dbReference type="AlphaFoldDB" id="A0A6A5BTX2"/>
<evidence type="ECO:0000259" key="3">
    <source>
        <dbReference type="Pfam" id="PF05183"/>
    </source>
</evidence>
<keyword evidence="1" id="KW-0808">Transferase</keyword>
<comment type="similarity">
    <text evidence="1">Belongs to the RdRP family.</text>
</comment>
<feature type="region of interest" description="Disordered" evidence="2">
    <location>
        <begin position="307"/>
        <end position="339"/>
    </location>
</feature>
<comment type="catalytic activity">
    <reaction evidence="1">
        <text>RNA(n) + a ribonucleoside 5'-triphosphate = RNA(n+1) + diphosphate</text>
        <dbReference type="Rhea" id="RHEA:21248"/>
        <dbReference type="Rhea" id="RHEA-COMP:14527"/>
        <dbReference type="Rhea" id="RHEA-COMP:17342"/>
        <dbReference type="ChEBI" id="CHEBI:33019"/>
        <dbReference type="ChEBI" id="CHEBI:61557"/>
        <dbReference type="ChEBI" id="CHEBI:140395"/>
        <dbReference type="EC" id="2.7.7.48"/>
    </reaction>
</comment>
<dbReference type="Pfam" id="PF05183">
    <property type="entry name" value="RdRP"/>
    <property type="match status" value="1"/>
</dbReference>
<dbReference type="InterPro" id="IPR057596">
    <property type="entry name" value="RDRP_core"/>
</dbReference>
<dbReference type="InterPro" id="IPR007855">
    <property type="entry name" value="RDRP"/>
</dbReference>
<organism evidence="4 5">
    <name type="scientific">Naegleria fowleri</name>
    <name type="common">Brain eating amoeba</name>
    <dbReference type="NCBI Taxonomy" id="5763"/>
    <lineage>
        <taxon>Eukaryota</taxon>
        <taxon>Discoba</taxon>
        <taxon>Heterolobosea</taxon>
        <taxon>Tetramitia</taxon>
        <taxon>Eutetramitia</taxon>
        <taxon>Vahlkampfiidae</taxon>
        <taxon>Naegleria</taxon>
    </lineage>
</organism>
<keyword evidence="1" id="KW-0696">RNA-directed RNA polymerase</keyword>
<dbReference type="OrthoDB" id="6513042at2759"/>
<keyword evidence="1" id="KW-0548">Nucleotidyltransferase</keyword>
<feature type="region of interest" description="Disordered" evidence="2">
    <location>
        <begin position="1"/>
        <end position="21"/>
    </location>
</feature>
<dbReference type="GO" id="GO:0003723">
    <property type="term" value="F:RNA binding"/>
    <property type="evidence" value="ECO:0007669"/>
    <property type="project" value="UniProtKB-KW"/>
</dbReference>
<sequence>MIQSNQSNHGSHSVSSFQTSTTLNSSSNHLFSSNAMPPQTQWGELTLDDEQSPLLQTLQRSIFHIYFTPPSSMVDHHMTSAVSNHSNPTSDVKKFKLQLVLFSTCSLENQDEGQPSSRSSCVDLTVMSAGSFFDQSQYYVMVRKPSLMMEALAGVTEMYFYMRDDRGIEYKSKIFRCNEHQAGTKSQEMTIDSNLHSDHSLTVEKKQVLKKLKESPLGSTLSEPIFNQFLSHLFDKFDQSTCELFGTTFPLFGNYDIQNCSFTLIDGGTKRDSALHSFCRFSRILMSLHLGKSLLFVRLVNFKKHGQPSTVNSNNSFPTKTSSPTTASSPSSQSSSKLSFTETQNFNSSLIERACTSPLSIPSQKGKYHFFATSISGTKGDTCCFVHENFNLQHLRNLLGDFSRAEKSGPCKTFSRMALNFGKCLKSERPLCEEKEVCYLSSKEEEEFPGTDGIGFIHEELAHELLLSVYKDPYDVQGEKSKTKLLFKEKRELRGIGAIQVRYAGCKGVLQLIPASYWSTLQKQYNLSDAIRVVFRDSMVKFNGNTQIYPYMDILNYSSIQGGYMNRNDMSCLLIRSSRPKEMQQVFQQALKEYLNEMIERKEDPSFICNQLFPIHHEESTMDSMEMVIHSMVMAGQRLDNPFLQKRIHKKIKCKFQSLLDDSVNLRIPFPCVDLIAEIDESRALNDDEIYVPCEKLIQDLGFAEYQKLEFVIAYRQPLTYEGDFQKFKLVKNPQNEFLKSRVNSVVFPKLKGRKSPHQFMAGGDLDGDLYKIIYHPTVVKLFDQFSSPKIDYDEGKKTVIATRPPTIHECIQANIKAFSNKNTHTGLLYFHAFVLREKPHLNLDLRKRVCLAHAESIDAMKSDTPPQDYKKLYQEIDQLKLKRPDWWEMKANLKLKNLSKVLPLFNNSFECEMTKIVMEQFKILKEQKKPYNMVIDSDLMNVGKYKEHELDWKLEFENSLKEWNYTWSSEKNSITSNFNQLMDETSQKRLHRRAITEQIVNGIYESISSSVENDHQRWWKKFVGNDEQQHINEDVLLHKASYWLSLAYENETQAKRPFVYTCCYMYLNDLKCKRSAHRKPQNVLARVVHPSISVKVISK</sequence>
<name>A0A6A5BTX2_NAEFO</name>
<dbReference type="RefSeq" id="XP_044562101.1">
    <property type="nucleotide sequence ID" value="XM_044706678.1"/>
</dbReference>
<dbReference type="Proteomes" id="UP000444721">
    <property type="component" value="Unassembled WGS sequence"/>
</dbReference>
<reference evidence="4 5" key="1">
    <citation type="journal article" date="2019" name="Sci. Rep.">
        <title>Nanopore sequencing improves the draft genome of the human pathogenic amoeba Naegleria fowleri.</title>
        <authorList>
            <person name="Liechti N."/>
            <person name="Schurch N."/>
            <person name="Bruggmann R."/>
            <person name="Wittwer M."/>
        </authorList>
    </citation>
    <scope>NUCLEOTIDE SEQUENCE [LARGE SCALE GENOMIC DNA]</scope>
    <source>
        <strain evidence="4 5">ATCC 30894</strain>
    </source>
</reference>
<proteinExistence type="inferred from homology"/>
<dbReference type="GO" id="GO:0030422">
    <property type="term" value="P:siRNA processing"/>
    <property type="evidence" value="ECO:0007669"/>
    <property type="project" value="TreeGrafter"/>
</dbReference>
<evidence type="ECO:0000313" key="4">
    <source>
        <dbReference type="EMBL" id="KAF0977388.1"/>
    </source>
</evidence>
<evidence type="ECO:0000256" key="1">
    <source>
        <dbReference type="RuleBase" id="RU363098"/>
    </source>
</evidence>
<evidence type="ECO:0000313" key="5">
    <source>
        <dbReference type="Proteomes" id="UP000444721"/>
    </source>
</evidence>
<dbReference type="EMBL" id="VFQX01000034">
    <property type="protein sequence ID" value="KAF0977388.1"/>
    <property type="molecule type" value="Genomic_DNA"/>
</dbReference>
<dbReference type="PANTHER" id="PTHR23079:SF55">
    <property type="entry name" value="RNA-DIRECTED RNA POLYMERASE"/>
    <property type="match status" value="1"/>
</dbReference>
<dbReference type="OMA" id="HECIQAN"/>
<dbReference type="VEuPathDB" id="AmoebaDB:NF0062110"/>